<reference evidence="1 2" key="1">
    <citation type="submission" date="2024-03" db="EMBL/GenBank/DDBJ databases">
        <title>Chitinophaga caseinilytica sp. nov., a casein hydrolysing bacterium isolated from forest soil.</title>
        <authorList>
            <person name="Lee D.S."/>
            <person name="Han D.M."/>
            <person name="Baek J.H."/>
            <person name="Choi D.G."/>
            <person name="Jeon J.H."/>
            <person name="Jeon C.O."/>
        </authorList>
    </citation>
    <scope>NUCLEOTIDE SEQUENCE [LARGE SCALE GENOMIC DNA]</scope>
    <source>
        <strain evidence="1 2">KACC 19118</strain>
    </source>
</reference>
<accession>A0ABZ2Z9L0</accession>
<evidence type="ECO:0000313" key="2">
    <source>
        <dbReference type="Proteomes" id="UP001449657"/>
    </source>
</evidence>
<organism evidence="1 2">
    <name type="scientific">Chitinophaga caseinilytica</name>
    <dbReference type="NCBI Taxonomy" id="2267521"/>
    <lineage>
        <taxon>Bacteria</taxon>
        <taxon>Pseudomonadati</taxon>
        <taxon>Bacteroidota</taxon>
        <taxon>Chitinophagia</taxon>
        <taxon>Chitinophagales</taxon>
        <taxon>Chitinophagaceae</taxon>
        <taxon>Chitinophaga</taxon>
    </lineage>
</organism>
<proteinExistence type="predicted"/>
<dbReference type="SUPFAM" id="SSF56399">
    <property type="entry name" value="ADP-ribosylation"/>
    <property type="match status" value="1"/>
</dbReference>
<dbReference type="RefSeq" id="WP_341843504.1">
    <property type="nucleotide sequence ID" value="NZ_CP149792.1"/>
</dbReference>
<gene>
    <name evidence="1" type="ORF">WJU22_12190</name>
</gene>
<dbReference type="EMBL" id="CP150096">
    <property type="protein sequence ID" value="WZN48928.1"/>
    <property type="molecule type" value="Genomic_DNA"/>
</dbReference>
<keyword evidence="2" id="KW-1185">Reference proteome</keyword>
<dbReference type="Proteomes" id="UP001449657">
    <property type="component" value="Chromosome"/>
</dbReference>
<name>A0ABZ2Z9L0_9BACT</name>
<sequence length="204" mass="23222">MFVPSQKLYTAEPGLIIGFHGCDQFVRDAVASGRDVLWKSENEYDWLGHGYYFWQNNFERAFEFASHPPGKPVSERPAVLGAVLSLGNCLDLTDKKCIKVVEDIYREFSLTRFIEDKTLSTNKSIGASPDLLLRNLDCEVLEFLHAKMKRENVPPYDSVRGVFVEGKPIFEGAGIYDKTHAQICIRNPNCILGYFVPRERVAWP</sequence>
<evidence type="ECO:0000313" key="1">
    <source>
        <dbReference type="EMBL" id="WZN48928.1"/>
    </source>
</evidence>
<protein>
    <submittedName>
        <fullName evidence="1">Uncharacterized protein</fullName>
    </submittedName>
</protein>